<evidence type="ECO:0000256" key="1">
    <source>
        <dbReference type="ARBA" id="ARBA00023015"/>
    </source>
</evidence>
<dbReference type="RefSeq" id="WP_091092011.1">
    <property type="nucleotide sequence ID" value="NZ_FOHX01000019.1"/>
</dbReference>
<dbReference type="InterPro" id="IPR013196">
    <property type="entry name" value="HTH_11"/>
</dbReference>
<dbReference type="InterPro" id="IPR036390">
    <property type="entry name" value="WH_DNA-bd_sf"/>
</dbReference>
<dbReference type="OrthoDB" id="3616433at2"/>
<dbReference type="InterPro" id="IPR028349">
    <property type="entry name" value="PafC-like"/>
</dbReference>
<feature type="domain" description="HTH deoR-type" evidence="5">
    <location>
        <begin position="4"/>
        <end position="59"/>
    </location>
</feature>
<protein>
    <submittedName>
        <fullName evidence="6">Predicted DNA-binding transcriptional regulator YafY, contains an HTH and WYL domains</fullName>
    </submittedName>
</protein>
<evidence type="ECO:0000259" key="5">
    <source>
        <dbReference type="PROSITE" id="PS51000"/>
    </source>
</evidence>
<dbReference type="Pfam" id="PF13280">
    <property type="entry name" value="WYL"/>
    <property type="match status" value="1"/>
</dbReference>
<dbReference type="InterPro" id="IPR026881">
    <property type="entry name" value="WYL_dom"/>
</dbReference>
<keyword evidence="1" id="KW-0805">Transcription regulation</keyword>
<dbReference type="PROSITE" id="PS52050">
    <property type="entry name" value="WYL"/>
    <property type="match status" value="1"/>
</dbReference>
<organism evidence="6 7">
    <name type="scientific">Nonomuraea wenchangensis</name>
    <dbReference type="NCBI Taxonomy" id="568860"/>
    <lineage>
        <taxon>Bacteria</taxon>
        <taxon>Bacillati</taxon>
        <taxon>Actinomycetota</taxon>
        <taxon>Actinomycetes</taxon>
        <taxon>Streptosporangiales</taxon>
        <taxon>Streptosporangiaceae</taxon>
        <taxon>Nonomuraea</taxon>
    </lineage>
</organism>
<dbReference type="PROSITE" id="PS00894">
    <property type="entry name" value="HTH_DEOR_1"/>
    <property type="match status" value="1"/>
</dbReference>
<sequence>MLETSARLLKLLSLLQAHREWSGPELASRLGVSTRTIRNDVERLRTLGYPVHATPGVAGGYRLGAGAALPPLLLDDEEAVAVAVGLGRAAGGGVEGIEETSVRALAKLEQVLPARLRRRVQALNSYTVQAPYRMPDGPAVPPELLTTIANAARDHERLRFDYTGHDGDDTVRDVEPHRLVHRRGRWYLVAYDVERRDWRTFRVDRVRPRTPGGPRFGPRELPADGDVAAYVERGVSTAMVRHRATLLVHAPAGRLGYLARFGMEARPRDEASCLVEVGGDDLEGLAVWVGFIREDFEVLDPPELAEAVGRLAERYRRAAGGRSGPGERPGPDHGL</sequence>
<dbReference type="Pfam" id="PF25583">
    <property type="entry name" value="WCX"/>
    <property type="match status" value="1"/>
</dbReference>
<dbReference type="STRING" id="568860.SAMN05421811_11911"/>
<dbReference type="InterPro" id="IPR036388">
    <property type="entry name" value="WH-like_DNA-bd_sf"/>
</dbReference>
<feature type="region of interest" description="Disordered" evidence="4">
    <location>
        <begin position="316"/>
        <end position="335"/>
    </location>
</feature>
<evidence type="ECO:0000313" key="7">
    <source>
        <dbReference type="Proteomes" id="UP000199361"/>
    </source>
</evidence>
<reference evidence="6 7" key="1">
    <citation type="submission" date="2016-10" db="EMBL/GenBank/DDBJ databases">
        <authorList>
            <person name="de Groot N.N."/>
        </authorList>
    </citation>
    <scope>NUCLEOTIDE SEQUENCE [LARGE SCALE GENOMIC DNA]</scope>
    <source>
        <strain evidence="6 7">CGMCC 4.5598</strain>
    </source>
</reference>
<dbReference type="AlphaFoldDB" id="A0A1I0LME1"/>
<keyword evidence="3" id="KW-0804">Transcription</keyword>
<proteinExistence type="predicted"/>
<dbReference type="SUPFAM" id="SSF46785">
    <property type="entry name" value="Winged helix' DNA-binding domain"/>
    <property type="match status" value="1"/>
</dbReference>
<dbReference type="PIRSF" id="PIRSF016838">
    <property type="entry name" value="PafC"/>
    <property type="match status" value="1"/>
</dbReference>
<dbReference type="InterPro" id="IPR018356">
    <property type="entry name" value="Tscrpt_reg_HTH_DeoR_CS"/>
</dbReference>
<evidence type="ECO:0000256" key="3">
    <source>
        <dbReference type="ARBA" id="ARBA00023163"/>
    </source>
</evidence>
<gene>
    <name evidence="6" type="ORF">SAMN05421811_11911</name>
</gene>
<keyword evidence="2 6" id="KW-0238">DNA-binding</keyword>
<dbReference type="InterPro" id="IPR001034">
    <property type="entry name" value="DeoR_HTH"/>
</dbReference>
<dbReference type="Proteomes" id="UP000199361">
    <property type="component" value="Unassembled WGS sequence"/>
</dbReference>
<accession>A0A1I0LME1</accession>
<dbReference type="GO" id="GO:0003677">
    <property type="term" value="F:DNA binding"/>
    <property type="evidence" value="ECO:0007669"/>
    <property type="project" value="UniProtKB-KW"/>
</dbReference>
<dbReference type="PROSITE" id="PS51000">
    <property type="entry name" value="HTH_DEOR_2"/>
    <property type="match status" value="1"/>
</dbReference>
<dbReference type="EMBL" id="FOHX01000019">
    <property type="protein sequence ID" value="SEU41262.1"/>
    <property type="molecule type" value="Genomic_DNA"/>
</dbReference>
<dbReference type="Gene3D" id="1.10.10.10">
    <property type="entry name" value="Winged helix-like DNA-binding domain superfamily/Winged helix DNA-binding domain"/>
    <property type="match status" value="1"/>
</dbReference>
<dbReference type="InterPro" id="IPR051534">
    <property type="entry name" value="CBASS_pafABC_assoc_protein"/>
</dbReference>
<name>A0A1I0LME1_9ACTN</name>
<dbReference type="PANTHER" id="PTHR34580">
    <property type="match status" value="1"/>
</dbReference>
<keyword evidence="7" id="KW-1185">Reference proteome</keyword>
<evidence type="ECO:0000313" key="6">
    <source>
        <dbReference type="EMBL" id="SEU41262.1"/>
    </source>
</evidence>
<dbReference type="Pfam" id="PF08279">
    <property type="entry name" value="HTH_11"/>
    <property type="match status" value="1"/>
</dbReference>
<dbReference type="PANTHER" id="PTHR34580:SF3">
    <property type="entry name" value="PROTEIN PAFB"/>
    <property type="match status" value="1"/>
</dbReference>
<evidence type="ECO:0000256" key="2">
    <source>
        <dbReference type="ARBA" id="ARBA00023125"/>
    </source>
</evidence>
<dbReference type="GO" id="GO:0003700">
    <property type="term" value="F:DNA-binding transcription factor activity"/>
    <property type="evidence" value="ECO:0007669"/>
    <property type="project" value="InterPro"/>
</dbReference>
<evidence type="ECO:0000256" key="4">
    <source>
        <dbReference type="SAM" id="MobiDB-lite"/>
    </source>
</evidence>
<dbReference type="InterPro" id="IPR057727">
    <property type="entry name" value="WCX_dom"/>
</dbReference>